<reference evidence="2" key="1">
    <citation type="submission" date="2023-05" db="EMBL/GenBank/DDBJ databases">
        <title>Nepenthes gracilis genome sequencing.</title>
        <authorList>
            <person name="Fukushima K."/>
        </authorList>
    </citation>
    <scope>NUCLEOTIDE SEQUENCE</scope>
    <source>
        <strain evidence="2">SING2019-196</strain>
    </source>
</reference>
<dbReference type="EMBL" id="BSYO01000016">
    <property type="protein sequence ID" value="GMH16467.1"/>
    <property type="molecule type" value="Genomic_DNA"/>
</dbReference>
<feature type="compositionally biased region" description="Basic residues" evidence="1">
    <location>
        <begin position="1"/>
        <end position="10"/>
    </location>
</feature>
<proteinExistence type="predicted"/>
<feature type="compositionally biased region" description="Polar residues" evidence="1">
    <location>
        <begin position="17"/>
        <end position="30"/>
    </location>
</feature>
<feature type="region of interest" description="Disordered" evidence="1">
    <location>
        <begin position="1"/>
        <end position="45"/>
    </location>
</feature>
<keyword evidence="3" id="KW-1185">Reference proteome</keyword>
<evidence type="ECO:0000256" key="1">
    <source>
        <dbReference type="SAM" id="MobiDB-lite"/>
    </source>
</evidence>
<evidence type="ECO:0000313" key="3">
    <source>
        <dbReference type="Proteomes" id="UP001279734"/>
    </source>
</evidence>
<protein>
    <submittedName>
        <fullName evidence="2">Uncharacterized protein</fullName>
    </submittedName>
</protein>
<dbReference type="AlphaFoldDB" id="A0AAD3XSY9"/>
<name>A0AAD3XSY9_NEPGR</name>
<comment type="caution">
    <text evidence="2">The sequence shown here is derived from an EMBL/GenBank/DDBJ whole genome shotgun (WGS) entry which is preliminary data.</text>
</comment>
<gene>
    <name evidence="2" type="ORF">Nepgr_018308</name>
</gene>
<dbReference type="Proteomes" id="UP001279734">
    <property type="component" value="Unassembled WGS sequence"/>
</dbReference>
<evidence type="ECO:0000313" key="2">
    <source>
        <dbReference type="EMBL" id="GMH16467.1"/>
    </source>
</evidence>
<accession>A0AAD3XSY9</accession>
<organism evidence="2 3">
    <name type="scientific">Nepenthes gracilis</name>
    <name type="common">Slender pitcher plant</name>
    <dbReference type="NCBI Taxonomy" id="150966"/>
    <lineage>
        <taxon>Eukaryota</taxon>
        <taxon>Viridiplantae</taxon>
        <taxon>Streptophyta</taxon>
        <taxon>Embryophyta</taxon>
        <taxon>Tracheophyta</taxon>
        <taxon>Spermatophyta</taxon>
        <taxon>Magnoliopsida</taxon>
        <taxon>eudicotyledons</taxon>
        <taxon>Gunneridae</taxon>
        <taxon>Pentapetalae</taxon>
        <taxon>Caryophyllales</taxon>
        <taxon>Nepenthaceae</taxon>
        <taxon>Nepenthes</taxon>
    </lineage>
</organism>
<sequence>MSKHPKKRSGRERGKQGTFTLASPQWVTSTEYEHHRQSKQPSDLAGRHNSIYLTIKAVTRIFVPRAQEGGRLVIPSEEECPPQGEGLSSLSDSSLGGVPSLLGRNTLIKKRACPPKGGRRCPLGKKSLSSSWGTYLRGLAVIHLREKGSSMEEDLPSIPRRMVGYNFRSLASNAC</sequence>